<sequence>MIDSGFYESMHNELKEFIDTNAKREIIFYHRMWERIMEQNPKIHTIREDKTDRWKAGMKIDFFINVRTKKMFRFAPVLPVVSIQEIEIVYYHTKETIMNAGSLKIAVRVGKKQLDTDEMKALAINDGFDSLEEFFQYFNDDFTGKLIHWTDKKY</sequence>
<accession>A0A2V4CEM7</accession>
<comment type="caution">
    <text evidence="1">The sequence shown here is derived from an EMBL/GenBank/DDBJ whole genome shotgun (WGS) entry which is preliminary data.</text>
</comment>
<dbReference type="EMBL" id="QJHL01000003">
    <property type="protein sequence ID" value="PXY44504.1"/>
    <property type="molecule type" value="Genomic_DNA"/>
</dbReference>
<evidence type="ECO:0000313" key="2">
    <source>
        <dbReference type="Proteomes" id="UP000247681"/>
    </source>
</evidence>
<organism evidence="1 2">
    <name type="scientific">Flavobacterium hydrophilum</name>
    <dbReference type="NCBI Taxonomy" id="2211445"/>
    <lineage>
        <taxon>Bacteria</taxon>
        <taxon>Pseudomonadati</taxon>
        <taxon>Bacteroidota</taxon>
        <taxon>Flavobacteriia</taxon>
        <taxon>Flavobacteriales</taxon>
        <taxon>Flavobacteriaceae</taxon>
        <taxon>Flavobacterium</taxon>
    </lineage>
</organism>
<proteinExistence type="predicted"/>
<keyword evidence="2" id="KW-1185">Reference proteome</keyword>
<protein>
    <submittedName>
        <fullName evidence="1">Uncharacterized protein</fullName>
    </submittedName>
</protein>
<dbReference type="Proteomes" id="UP000247681">
    <property type="component" value="Unassembled WGS sequence"/>
</dbReference>
<name>A0A2V4CEM7_9FLAO</name>
<reference evidence="1 2" key="1">
    <citation type="submission" date="2018-05" db="EMBL/GenBank/DDBJ databases">
        <title>Flavobacterium sp. strain IMCC34758, incomplete genome.</title>
        <authorList>
            <person name="Joung Y."/>
        </authorList>
    </citation>
    <scope>NUCLEOTIDE SEQUENCE [LARGE SCALE GENOMIC DNA]</scope>
    <source>
        <strain evidence="1 2">IMCC34758</strain>
    </source>
</reference>
<evidence type="ECO:0000313" key="1">
    <source>
        <dbReference type="EMBL" id="PXY44504.1"/>
    </source>
</evidence>
<gene>
    <name evidence="1" type="ORF">DMB68_13635</name>
</gene>
<dbReference type="AlphaFoldDB" id="A0A2V4CEM7"/>